<comment type="caution">
    <text evidence="2">The sequence shown here is derived from an EMBL/GenBank/DDBJ whole genome shotgun (WGS) entry which is preliminary data.</text>
</comment>
<name>A0A8T1WNZ9_9STRA</name>
<protein>
    <submittedName>
        <fullName evidence="2">Uncharacterized protein</fullName>
    </submittedName>
</protein>
<evidence type="ECO:0000256" key="1">
    <source>
        <dbReference type="SAM" id="MobiDB-lite"/>
    </source>
</evidence>
<feature type="region of interest" description="Disordered" evidence="1">
    <location>
        <begin position="490"/>
        <end position="514"/>
    </location>
</feature>
<sequence length="774" mass="90678">MGGKRRKNQQELDNPETWDIIANSQELEEFYSSDFDLVSNTQVPDAVEVSLETVAETQDSVVDHVSDAQLPPPSREPAHMPTYRLKKTTKDTHSSVICKLTSILRLPKLTEEIKRICVVMKQIQLEGWHLANLHVLRCLNEKEEPPKIEQMFFYRCCTASLANHGSYETKYPSFYKTCSRYWAERAQVPTYEAERVVNGSSMINELARLMSINALNMIALHFRRRLHQYVRFRYAPEGKVELKYRETKRIVDSCYRVKSAPEMDDEGNPTGKMVKVWTTWDDTTDPVELELRRWLEIVPWQWLIRENSAHFIQKLHDMLVFMEKFVEKHPKTKGARVYSLLPVATSYQTAYMKINASTLHGLLSRVVADPSVKIFLEKELNGKDGQLSFDLKTFQNNKTDVMRAVFDVQQFETENRKFVDEVKTNGYAASVTMQRPRPGKKKVKTPEELAERDDFAKELFKLGPEYSPDVLIGIDPGMRSLVTAATVGRLRRRHRARKRTSTRRQRRQRHQRKERITEISTREYRHLARMNDFRRYNERLKQREPWYAGVVHGMPSFKTANYNSYVKRLEFFWTHLRFLLAFSAEQAFLKWRFTQDRAKMKAIDVLAAQLVPKPSKQVCIAFGDWSRRDGIKGHATGPVKGFIEALKKRATVVPMDEYQTSITCSCCHQRLKQARLFSKMKRKEDEEDIRLKSRPSKKEEKEIEEMRKFRNPKLADFKIVLKGTRNVLRCVNSRCRANFWNRDVNAARNMLELLRSGLKGKSGVSRLRVFRRRQ</sequence>
<organism evidence="2 3">
    <name type="scientific">Phytophthora boehmeriae</name>
    <dbReference type="NCBI Taxonomy" id="109152"/>
    <lineage>
        <taxon>Eukaryota</taxon>
        <taxon>Sar</taxon>
        <taxon>Stramenopiles</taxon>
        <taxon>Oomycota</taxon>
        <taxon>Peronosporomycetes</taxon>
        <taxon>Peronosporales</taxon>
        <taxon>Peronosporaceae</taxon>
        <taxon>Phytophthora</taxon>
    </lineage>
</organism>
<evidence type="ECO:0000313" key="2">
    <source>
        <dbReference type="EMBL" id="KAG7395116.1"/>
    </source>
</evidence>
<reference evidence="2" key="1">
    <citation type="submission" date="2021-02" db="EMBL/GenBank/DDBJ databases">
        <authorList>
            <person name="Palmer J.M."/>
        </authorList>
    </citation>
    <scope>NUCLEOTIDE SEQUENCE</scope>
    <source>
        <strain evidence="2">SCRP23</strain>
    </source>
</reference>
<evidence type="ECO:0000313" key="3">
    <source>
        <dbReference type="Proteomes" id="UP000693981"/>
    </source>
</evidence>
<accession>A0A8T1WNZ9</accession>
<keyword evidence="3" id="KW-1185">Reference proteome</keyword>
<proteinExistence type="predicted"/>
<dbReference type="Proteomes" id="UP000693981">
    <property type="component" value="Unassembled WGS sequence"/>
</dbReference>
<dbReference type="OrthoDB" id="124054at2759"/>
<feature type="compositionally biased region" description="Basic residues" evidence="1">
    <location>
        <begin position="490"/>
        <end position="513"/>
    </location>
</feature>
<dbReference type="AlphaFoldDB" id="A0A8T1WNZ9"/>
<dbReference type="EMBL" id="JAGDFL010000226">
    <property type="protein sequence ID" value="KAG7395116.1"/>
    <property type="molecule type" value="Genomic_DNA"/>
</dbReference>
<gene>
    <name evidence="2" type="ORF">PHYBOEH_004229</name>
</gene>